<sequence>MVAGFLFFECTNCGSDNRNGTGQFNRSRFETPVIPPAGRRTLLMFPILPERSFQNYAGKYSEFNALSPA</sequence>
<dbReference type="EMBL" id="JPWJ01000001">
    <property type="protein sequence ID" value="RCK53006.1"/>
    <property type="molecule type" value="Genomic_DNA"/>
</dbReference>
<evidence type="ECO:0000313" key="2">
    <source>
        <dbReference type="Proteomes" id="UP000252266"/>
    </source>
</evidence>
<proteinExistence type="predicted"/>
<organism evidence="1 2">
    <name type="scientific">Thalassospira xiamenensis</name>
    <dbReference type="NCBI Taxonomy" id="220697"/>
    <lineage>
        <taxon>Bacteria</taxon>
        <taxon>Pseudomonadati</taxon>
        <taxon>Pseudomonadota</taxon>
        <taxon>Alphaproteobacteria</taxon>
        <taxon>Rhodospirillales</taxon>
        <taxon>Thalassospiraceae</taxon>
        <taxon>Thalassospira</taxon>
    </lineage>
</organism>
<reference evidence="1 2" key="1">
    <citation type="submission" date="2014-07" db="EMBL/GenBank/DDBJ databases">
        <title>Draft genome sequence of Thalassospira xiamenensis IB13.</title>
        <authorList>
            <person name="Lai Q."/>
            <person name="Shao Z."/>
        </authorList>
    </citation>
    <scope>NUCLEOTIDE SEQUENCE [LARGE SCALE GENOMIC DNA]</scope>
    <source>
        <strain evidence="1 2">IB13</strain>
    </source>
</reference>
<protein>
    <submittedName>
        <fullName evidence="1">Uncharacterized protein</fullName>
    </submittedName>
</protein>
<dbReference type="AlphaFoldDB" id="A0A367XH80"/>
<accession>A0A367XH80</accession>
<evidence type="ECO:0000313" key="1">
    <source>
        <dbReference type="EMBL" id="RCK53006.1"/>
    </source>
</evidence>
<name>A0A367XH80_9PROT</name>
<dbReference type="Proteomes" id="UP000252266">
    <property type="component" value="Unassembled WGS sequence"/>
</dbReference>
<comment type="caution">
    <text evidence="1">The sequence shown here is derived from an EMBL/GenBank/DDBJ whole genome shotgun (WGS) entry which is preliminary data.</text>
</comment>
<gene>
    <name evidence="1" type="ORF">TH44_02000</name>
</gene>